<dbReference type="Pfam" id="PF13505">
    <property type="entry name" value="OMP_b-brl"/>
    <property type="match status" value="1"/>
</dbReference>
<dbReference type="AlphaFoldDB" id="A0A7G6TWA6"/>
<evidence type="ECO:0000313" key="8">
    <source>
        <dbReference type="EMBL" id="QND71038.1"/>
    </source>
</evidence>
<feature type="domain" description="Outer membrane protein beta-barrel" evidence="7">
    <location>
        <begin position="13"/>
        <end position="233"/>
    </location>
</feature>
<evidence type="ECO:0000256" key="3">
    <source>
        <dbReference type="ARBA" id="ARBA00023136"/>
    </source>
</evidence>
<evidence type="ECO:0000256" key="6">
    <source>
        <dbReference type="SAM" id="SignalP"/>
    </source>
</evidence>
<feature type="signal peptide" evidence="6">
    <location>
        <begin position="1"/>
        <end position="22"/>
    </location>
</feature>
<organism evidence="8 9">
    <name type="scientific">Tardiphaga robiniae</name>
    <dbReference type="NCBI Taxonomy" id="943830"/>
    <lineage>
        <taxon>Bacteria</taxon>
        <taxon>Pseudomonadati</taxon>
        <taxon>Pseudomonadota</taxon>
        <taxon>Alphaproteobacteria</taxon>
        <taxon>Hyphomicrobiales</taxon>
        <taxon>Nitrobacteraceae</taxon>
        <taxon>Tardiphaga</taxon>
    </lineage>
</organism>
<dbReference type="InterPro" id="IPR051692">
    <property type="entry name" value="OMP-like"/>
</dbReference>
<keyword evidence="4" id="KW-0998">Cell outer membrane</keyword>
<comment type="similarity">
    <text evidence="5">Belongs to the Omp25/RopB family.</text>
</comment>
<protein>
    <submittedName>
        <fullName evidence="8">Porin family protein</fullName>
    </submittedName>
</protein>
<evidence type="ECO:0000256" key="2">
    <source>
        <dbReference type="ARBA" id="ARBA00022729"/>
    </source>
</evidence>
<gene>
    <name evidence="8" type="ORF">HB776_07110</name>
</gene>
<feature type="chain" id="PRO_5029000798" evidence="6">
    <location>
        <begin position="23"/>
        <end position="243"/>
    </location>
</feature>
<sequence length="243" mass="25783">MKKFLLGTVALIALGASVPAMAADLAARPYTKAPAYVPAPIYNWTGFYIGGHVGGAFNGSNGFGGTSDNSDGRFLGGVQIGYDYQFAPNWVFGIEGQYSWVGSNNTNVAFVPAGVTYNLNQKGLASVTGRIGYTWGPALLYVKGGYAYSDYSESLVTTVGAVPVAFAAGTKHDGYTVGAGLEYLFTQNWSGKVEYQYYDFGKTTFAAPSPVGIVGLSSRNDEHTVKAGLNYRFNWGGPVVAKY</sequence>
<dbReference type="RefSeq" id="WP_120289875.1">
    <property type="nucleotide sequence ID" value="NZ_CP050292.1"/>
</dbReference>
<keyword evidence="2 6" id="KW-0732">Signal</keyword>
<dbReference type="SUPFAM" id="SSF56925">
    <property type="entry name" value="OMPA-like"/>
    <property type="match status" value="1"/>
</dbReference>
<dbReference type="GO" id="GO:0009279">
    <property type="term" value="C:cell outer membrane"/>
    <property type="evidence" value="ECO:0007669"/>
    <property type="project" value="UniProtKB-SubCell"/>
</dbReference>
<dbReference type="PANTHER" id="PTHR34001">
    <property type="entry name" value="BLL7405 PROTEIN"/>
    <property type="match status" value="1"/>
</dbReference>
<dbReference type="InterPro" id="IPR027385">
    <property type="entry name" value="Beta-barrel_OMP"/>
</dbReference>
<dbReference type="EMBL" id="CP050292">
    <property type="protein sequence ID" value="QND71038.1"/>
    <property type="molecule type" value="Genomic_DNA"/>
</dbReference>
<evidence type="ECO:0000256" key="5">
    <source>
        <dbReference type="ARBA" id="ARBA00038306"/>
    </source>
</evidence>
<evidence type="ECO:0000259" key="7">
    <source>
        <dbReference type="Pfam" id="PF13505"/>
    </source>
</evidence>
<evidence type="ECO:0000256" key="1">
    <source>
        <dbReference type="ARBA" id="ARBA00004442"/>
    </source>
</evidence>
<proteinExistence type="inferred from homology"/>
<name>A0A7G6TWA6_9BRAD</name>
<comment type="subcellular location">
    <subcellularLocation>
        <location evidence="1">Cell outer membrane</location>
    </subcellularLocation>
</comment>
<dbReference type="Proteomes" id="UP000515291">
    <property type="component" value="Chromosome"/>
</dbReference>
<dbReference type="KEGG" id="trb:HB776_07110"/>
<evidence type="ECO:0000313" key="9">
    <source>
        <dbReference type="Proteomes" id="UP000515291"/>
    </source>
</evidence>
<dbReference type="Gene3D" id="2.40.160.20">
    <property type="match status" value="1"/>
</dbReference>
<reference evidence="9" key="1">
    <citation type="journal article" date="2020" name="Mol. Plant Microbe">
        <title>Rhizobial microsymbionts of the narrowly endemic Oxytropis species growing in Kamchatka are characterized by significant genetic diversity and possess a set of genes that are associated with T3SS and T6SS secretion systems and can affect the development of symbiosis.</title>
        <authorList>
            <person name="Safronova V."/>
            <person name="Guro P."/>
            <person name="Sazanova A."/>
            <person name="Kuznetsova I."/>
            <person name="Belimov A."/>
            <person name="Yakubov V."/>
            <person name="Chirak E."/>
            <person name="Afonin A."/>
            <person name="Gogolev Y."/>
            <person name="Andronov E."/>
            <person name="Tikhonovich I."/>
        </authorList>
    </citation>
    <scope>NUCLEOTIDE SEQUENCE [LARGE SCALE GENOMIC DNA]</scope>
    <source>
        <strain evidence="9">581</strain>
    </source>
</reference>
<accession>A0A7G6TWA6</accession>
<keyword evidence="3" id="KW-0472">Membrane</keyword>
<dbReference type="PANTHER" id="PTHR34001:SF3">
    <property type="entry name" value="BLL7405 PROTEIN"/>
    <property type="match status" value="1"/>
</dbReference>
<evidence type="ECO:0000256" key="4">
    <source>
        <dbReference type="ARBA" id="ARBA00023237"/>
    </source>
</evidence>
<dbReference type="InterPro" id="IPR011250">
    <property type="entry name" value="OMP/PagP_B-barrel"/>
</dbReference>